<keyword evidence="2 8" id="KW-0245">EGF-like domain</keyword>
<evidence type="ECO:0000313" key="12">
    <source>
        <dbReference type="Proteomes" id="UP001174909"/>
    </source>
</evidence>
<keyword evidence="12" id="KW-1185">Reference proteome</keyword>
<feature type="signal peptide" evidence="9">
    <location>
        <begin position="1"/>
        <end position="26"/>
    </location>
</feature>
<dbReference type="Gene3D" id="2.10.25.10">
    <property type="entry name" value="Laminin"/>
    <property type="match status" value="1"/>
</dbReference>
<dbReference type="PROSITE" id="PS50026">
    <property type="entry name" value="EGF_3"/>
    <property type="match status" value="1"/>
</dbReference>
<dbReference type="GO" id="GO:0016020">
    <property type="term" value="C:membrane"/>
    <property type="evidence" value="ECO:0007669"/>
    <property type="project" value="UniProtKB-SubCell"/>
</dbReference>
<keyword evidence="6 8" id="KW-1015">Disulfide bond</keyword>
<gene>
    <name evidence="11" type="ORF">GBAR_LOCUS14590</name>
</gene>
<reference evidence="11" key="1">
    <citation type="submission" date="2023-03" db="EMBL/GenBank/DDBJ databases">
        <authorList>
            <person name="Steffen K."/>
            <person name="Cardenas P."/>
        </authorList>
    </citation>
    <scope>NUCLEOTIDE SEQUENCE</scope>
</reference>
<sequence>MRDWRCTQTAILLVTVTFLQFQTVESAYQLRVRAHRYRNSDSRLSDDSSCDGFFGGQCENRFNFCMRGHGASRDNNWNNCPRGSFTTGEVGDDDFYFGTYQIYSGVPNPMVFSGTIWEGGFQLLVVVYDEDPVGSDDHVDNVYAEEYLSPGHSISQREYVGQSENSRITFSFSLSCNTNYYGSNCNTYCRATNDNLGHYSCHSSTGAKLCLAGWSNPSGNCLTPVCASNCNSAGGYCRNPGQCLCRSGWTGIGCHQCQPSSGCSMIGGFCNVPGECICRENYFGAHCEVDLIPCDRNAGGPCSQGMLCTNDGQGATYVTVQLAPLMWNVKLNVIPIHVCINPPVLLFRMGLSVSVLVDQGKSAIVNTTTVIHTLVRMVEHAWISWEGMSVSVLWDGLETDVNLTLMTVLLLHVRMVEHVLTSSAPTTAHAPVDSMVPTVSYSMSASQALVSMVGCVKSWSTTTPATVVMALMAQIAS</sequence>
<dbReference type="InterPro" id="IPR052108">
    <property type="entry name" value="MEGF/SIB"/>
</dbReference>
<dbReference type="InterPro" id="IPR001774">
    <property type="entry name" value="DSL"/>
</dbReference>
<keyword evidence="5" id="KW-1133">Transmembrane helix</keyword>
<comment type="caution">
    <text evidence="8">Lacks conserved residue(s) required for the propagation of feature annotation.</text>
</comment>
<evidence type="ECO:0000256" key="4">
    <source>
        <dbReference type="ARBA" id="ARBA00022737"/>
    </source>
</evidence>
<dbReference type="AlphaFoldDB" id="A0AA35WKW2"/>
<keyword evidence="9" id="KW-0732">Signal</keyword>
<dbReference type="PANTHER" id="PTHR24035">
    <property type="entry name" value="MULTIPLE EPIDERMAL GROWTH FACTOR-LIKE DOMAINS PROTEIN"/>
    <property type="match status" value="1"/>
</dbReference>
<name>A0AA35WKW2_GEOBA</name>
<keyword evidence="7" id="KW-0325">Glycoprotein</keyword>
<proteinExistence type="predicted"/>
<dbReference type="SMART" id="SM00051">
    <property type="entry name" value="DSL"/>
    <property type="match status" value="1"/>
</dbReference>
<evidence type="ECO:0000256" key="1">
    <source>
        <dbReference type="ARBA" id="ARBA00022473"/>
    </source>
</evidence>
<evidence type="ECO:0000256" key="6">
    <source>
        <dbReference type="ARBA" id="ARBA00023157"/>
    </source>
</evidence>
<evidence type="ECO:0000256" key="8">
    <source>
        <dbReference type="PROSITE-ProRule" id="PRU00076"/>
    </source>
</evidence>
<evidence type="ECO:0000259" key="10">
    <source>
        <dbReference type="PROSITE" id="PS50026"/>
    </source>
</evidence>
<dbReference type="Gene3D" id="2.10.25.140">
    <property type="match status" value="1"/>
</dbReference>
<dbReference type="PROSITE" id="PS00022">
    <property type="entry name" value="EGF_1"/>
    <property type="match status" value="1"/>
</dbReference>
<dbReference type="Pfam" id="PF07657">
    <property type="entry name" value="MNNL"/>
    <property type="match status" value="1"/>
</dbReference>
<dbReference type="Pfam" id="PF01414">
    <property type="entry name" value="DSL"/>
    <property type="match status" value="1"/>
</dbReference>
<feature type="domain" description="EGF-like" evidence="10">
    <location>
        <begin position="222"/>
        <end position="255"/>
    </location>
</feature>
<evidence type="ECO:0000256" key="5">
    <source>
        <dbReference type="ARBA" id="ARBA00022989"/>
    </source>
</evidence>
<evidence type="ECO:0000313" key="11">
    <source>
        <dbReference type="EMBL" id="CAI8025223.1"/>
    </source>
</evidence>
<dbReference type="GO" id="GO:0007219">
    <property type="term" value="P:Notch signaling pathway"/>
    <property type="evidence" value="ECO:0007669"/>
    <property type="project" value="InterPro"/>
</dbReference>
<feature type="disulfide bond" evidence="8">
    <location>
        <begin position="245"/>
        <end position="254"/>
    </location>
</feature>
<dbReference type="EMBL" id="CASHTH010002132">
    <property type="protein sequence ID" value="CAI8025223.1"/>
    <property type="molecule type" value="Genomic_DNA"/>
</dbReference>
<comment type="caution">
    <text evidence="11">The sequence shown here is derived from an EMBL/GenBank/DDBJ whole genome shotgun (WGS) entry which is preliminary data.</text>
</comment>
<dbReference type="InterPro" id="IPR011651">
    <property type="entry name" value="Notch_ligand_N"/>
</dbReference>
<feature type="chain" id="PRO_5041397820" evidence="9">
    <location>
        <begin position="27"/>
        <end position="477"/>
    </location>
</feature>
<keyword evidence="1" id="KW-0217">Developmental protein</keyword>
<accession>A0AA35WKW2</accession>
<evidence type="ECO:0000256" key="3">
    <source>
        <dbReference type="ARBA" id="ARBA00022692"/>
    </source>
</evidence>
<evidence type="ECO:0000256" key="9">
    <source>
        <dbReference type="SAM" id="SignalP"/>
    </source>
</evidence>
<protein>
    <submittedName>
        <fullName evidence="11">Neurogenic locus protein delta</fullName>
    </submittedName>
</protein>
<keyword evidence="5" id="KW-0472">Membrane</keyword>
<evidence type="ECO:0000256" key="7">
    <source>
        <dbReference type="ARBA" id="ARBA00023180"/>
    </source>
</evidence>
<keyword evidence="3" id="KW-0812">Transmembrane</keyword>
<dbReference type="Proteomes" id="UP001174909">
    <property type="component" value="Unassembled WGS sequence"/>
</dbReference>
<dbReference type="InterPro" id="IPR000742">
    <property type="entry name" value="EGF"/>
</dbReference>
<keyword evidence="4" id="KW-0677">Repeat</keyword>
<organism evidence="11 12">
    <name type="scientific">Geodia barretti</name>
    <name type="common">Barrett's horny sponge</name>
    <dbReference type="NCBI Taxonomy" id="519541"/>
    <lineage>
        <taxon>Eukaryota</taxon>
        <taxon>Metazoa</taxon>
        <taxon>Porifera</taxon>
        <taxon>Demospongiae</taxon>
        <taxon>Heteroscleromorpha</taxon>
        <taxon>Tetractinellida</taxon>
        <taxon>Astrophorina</taxon>
        <taxon>Geodiidae</taxon>
        <taxon>Geodia</taxon>
    </lineage>
</organism>
<evidence type="ECO:0000256" key="2">
    <source>
        <dbReference type="ARBA" id="ARBA00022536"/>
    </source>
</evidence>
<dbReference type="PANTHER" id="PTHR24035:SF109">
    <property type="entry name" value="PROTEIN DRAPER"/>
    <property type="match status" value="1"/>
</dbReference>